<evidence type="ECO:0000256" key="1">
    <source>
        <dbReference type="ARBA" id="ARBA00006484"/>
    </source>
</evidence>
<dbReference type="Pfam" id="PF13561">
    <property type="entry name" value="adh_short_C2"/>
    <property type="match status" value="1"/>
</dbReference>
<dbReference type="GO" id="GO:0016614">
    <property type="term" value="F:oxidoreductase activity, acting on CH-OH group of donors"/>
    <property type="evidence" value="ECO:0007669"/>
    <property type="project" value="UniProtKB-ARBA"/>
</dbReference>
<dbReference type="PRINTS" id="PR00081">
    <property type="entry name" value="GDHRDH"/>
</dbReference>
<evidence type="ECO:0000313" key="4">
    <source>
        <dbReference type="Proteomes" id="UP000198860"/>
    </source>
</evidence>
<gene>
    <name evidence="3" type="ORF">SAMN05421677_105234</name>
</gene>
<comment type="similarity">
    <text evidence="1">Belongs to the short-chain dehydrogenases/reductases (SDR) family.</text>
</comment>
<reference evidence="4" key="1">
    <citation type="submission" date="2016-10" db="EMBL/GenBank/DDBJ databases">
        <authorList>
            <person name="Varghese N."/>
            <person name="Submissions S."/>
        </authorList>
    </citation>
    <scope>NUCLEOTIDE SEQUENCE [LARGE SCALE GENOMIC DNA]</scope>
    <source>
        <strain evidence="4">CGMCC 1.3703</strain>
    </source>
</reference>
<name>A0A1H0K6S4_HALAD</name>
<protein>
    <submittedName>
        <fullName evidence="3">3-oxoacyl-[acyl-carrier protein] reductase</fullName>
    </submittedName>
</protein>
<dbReference type="OrthoDB" id="9803333at2"/>
<dbReference type="InterPro" id="IPR002347">
    <property type="entry name" value="SDR_fam"/>
</dbReference>
<organism evidence="3 4">
    <name type="scientific">Halobacillus aidingensis</name>
    <dbReference type="NCBI Taxonomy" id="240303"/>
    <lineage>
        <taxon>Bacteria</taxon>
        <taxon>Bacillati</taxon>
        <taxon>Bacillota</taxon>
        <taxon>Bacilli</taxon>
        <taxon>Bacillales</taxon>
        <taxon>Bacillaceae</taxon>
        <taxon>Halobacillus</taxon>
    </lineage>
</organism>
<evidence type="ECO:0000313" key="3">
    <source>
        <dbReference type="EMBL" id="SDO51450.1"/>
    </source>
</evidence>
<dbReference type="Proteomes" id="UP000198860">
    <property type="component" value="Unassembled WGS sequence"/>
</dbReference>
<dbReference type="EMBL" id="FNIZ01000005">
    <property type="protein sequence ID" value="SDO51450.1"/>
    <property type="molecule type" value="Genomic_DNA"/>
</dbReference>
<dbReference type="InterPro" id="IPR036291">
    <property type="entry name" value="NAD(P)-bd_dom_sf"/>
</dbReference>
<dbReference type="PANTHER" id="PTHR48107:SF7">
    <property type="entry name" value="RE15974P"/>
    <property type="match status" value="1"/>
</dbReference>
<dbReference type="Gene3D" id="3.40.50.720">
    <property type="entry name" value="NAD(P)-binding Rossmann-like Domain"/>
    <property type="match status" value="1"/>
</dbReference>
<dbReference type="NCBIfam" id="NF009389">
    <property type="entry name" value="PRK12748.1"/>
    <property type="match status" value="1"/>
</dbReference>
<sequence>MINEFQSQPLKGKVAIVTGVSRENGIGTSTCERLAEAGADIFFTHYQPYDETDGEGAEEHWPETLAKKLDERGVRVAHMEADLRDEDLPQQLLERVVKEIGVPSILIHNATFSVNSNYRDLTSELLDNHYEINNKGPILLTQAFAKLYEKTFQTEEEGSIVFLVSGGPDPNNLAYIATKGALKAITPPLATGLAPIGINVNAVDPGPTDTGWMDQETKEGLLPLFPKGRLGKAEDAAKLIRFLVSPDASWVTGQVIHSDGGFLGR</sequence>
<dbReference type="RefSeq" id="WP_089651876.1">
    <property type="nucleotide sequence ID" value="NZ_FNIZ01000005.1"/>
</dbReference>
<dbReference type="AlphaFoldDB" id="A0A1H0K6S4"/>
<dbReference type="PANTHER" id="PTHR48107">
    <property type="entry name" value="NADPH-DEPENDENT ALDEHYDE REDUCTASE-LIKE PROTEIN, CHLOROPLASTIC-RELATED"/>
    <property type="match status" value="1"/>
</dbReference>
<dbReference type="CDD" id="cd05233">
    <property type="entry name" value="SDR_c"/>
    <property type="match status" value="1"/>
</dbReference>
<dbReference type="STRING" id="240303.SAMN05421677_105234"/>
<keyword evidence="4" id="KW-1185">Reference proteome</keyword>
<accession>A0A1H0K6S4</accession>
<dbReference type="SUPFAM" id="SSF51735">
    <property type="entry name" value="NAD(P)-binding Rossmann-fold domains"/>
    <property type="match status" value="1"/>
</dbReference>
<evidence type="ECO:0000256" key="2">
    <source>
        <dbReference type="ARBA" id="ARBA00023002"/>
    </source>
</evidence>
<keyword evidence="2" id="KW-0560">Oxidoreductase</keyword>
<proteinExistence type="inferred from homology"/>